<dbReference type="GO" id="GO:0009246">
    <property type="term" value="P:enterobacterial common antigen biosynthetic process"/>
    <property type="evidence" value="ECO:0007669"/>
    <property type="project" value="TreeGrafter"/>
</dbReference>
<feature type="transmembrane region" description="Helical" evidence="7">
    <location>
        <begin position="241"/>
        <end position="259"/>
    </location>
</feature>
<sequence length="352" mass="40484">MGQTVQTRYRWIDLLRGTAVVLVILLHAQYAVSIRYEGLWSWLPLLSEYLAPFRMPVLMFLSGLMLARSLDKGPRRFFIGKLKNIAHPYMIWTAVIFLLYSVRWALLNEPMPEELFPLFLYPYNYLWFLYCLFIYYAAAYVLFKLGSRWAVAITVVAYLLYYFLTSALMPHWLLVDNAEGYVVPTLGAKIVIYAVFFMLGGMLGESLDGFAGRIASLNPIVVWLLVALCAVGFIMPFQIFSPIYLLISLASLIPLARLAMLSWIQRWTTLLQWCGRQSIVLFVAHIPILLVAITVLAKMMPASDANLVFILLFCLTFLSCCVLARMSLRWAAVRFLFSYNLKPQRQRAQARY</sequence>
<dbReference type="RefSeq" id="WP_075571014.1">
    <property type="nucleotide sequence ID" value="NZ_MSDO01000022.1"/>
</dbReference>
<feature type="transmembrane region" description="Helical" evidence="7">
    <location>
        <begin position="50"/>
        <end position="68"/>
    </location>
</feature>
<dbReference type="AlphaFoldDB" id="A0A1Q8SPQ9"/>
<keyword evidence="6 7" id="KW-0472">Membrane</keyword>
<dbReference type="PANTHER" id="PTHR40074">
    <property type="entry name" value="O-ACETYLTRANSFERASE WECH"/>
    <property type="match status" value="1"/>
</dbReference>
<organism evidence="9 10">
    <name type="scientific">Salinicola socius</name>
    <dbReference type="NCBI Taxonomy" id="404433"/>
    <lineage>
        <taxon>Bacteria</taxon>
        <taxon>Pseudomonadati</taxon>
        <taxon>Pseudomonadota</taxon>
        <taxon>Gammaproteobacteria</taxon>
        <taxon>Oceanospirillales</taxon>
        <taxon>Halomonadaceae</taxon>
        <taxon>Salinicola</taxon>
    </lineage>
</organism>
<dbReference type="EMBL" id="MSDO01000022">
    <property type="protein sequence ID" value="OLO03413.1"/>
    <property type="molecule type" value="Genomic_DNA"/>
</dbReference>
<evidence type="ECO:0000313" key="9">
    <source>
        <dbReference type="EMBL" id="OLO03413.1"/>
    </source>
</evidence>
<dbReference type="Proteomes" id="UP000186878">
    <property type="component" value="Unassembled WGS sequence"/>
</dbReference>
<keyword evidence="5 7" id="KW-1133">Transmembrane helix</keyword>
<dbReference type="PANTHER" id="PTHR40074:SF2">
    <property type="entry name" value="O-ACETYLTRANSFERASE WECH"/>
    <property type="match status" value="1"/>
</dbReference>
<evidence type="ECO:0000256" key="5">
    <source>
        <dbReference type="ARBA" id="ARBA00022989"/>
    </source>
</evidence>
<accession>A0A1Q8SPQ9</accession>
<reference evidence="9 10" key="1">
    <citation type="submission" date="2016-12" db="EMBL/GenBank/DDBJ databases">
        <title>Draft genome sequences of strains Salinicola socius SMB35, Salinicola sp. MH3R3-1 and Chromohalobacter sp. SMB17 from the Verkhnekamsk potash mining region of Russia.</title>
        <authorList>
            <person name="Mavrodi D.V."/>
            <person name="Olsson B.E."/>
            <person name="Korsakova E.S."/>
            <person name="Pyankova A."/>
            <person name="Mavrodi O.V."/>
            <person name="Plotnikova E.G."/>
        </authorList>
    </citation>
    <scope>NUCLEOTIDE SEQUENCE [LARGE SCALE GENOMIC DNA]</scope>
    <source>
        <strain evidence="9 10">SMB35</strain>
    </source>
</reference>
<dbReference type="GO" id="GO:0016413">
    <property type="term" value="F:O-acetyltransferase activity"/>
    <property type="evidence" value="ECO:0007669"/>
    <property type="project" value="TreeGrafter"/>
</dbReference>
<evidence type="ECO:0000256" key="7">
    <source>
        <dbReference type="SAM" id="Phobius"/>
    </source>
</evidence>
<feature type="transmembrane region" description="Helical" evidence="7">
    <location>
        <begin position="279"/>
        <end position="299"/>
    </location>
</feature>
<comment type="caution">
    <text evidence="9">The sequence shown here is derived from an EMBL/GenBank/DDBJ whole genome shotgun (WGS) entry which is preliminary data.</text>
</comment>
<keyword evidence="10" id="KW-1185">Reference proteome</keyword>
<feature type="transmembrane region" description="Helical" evidence="7">
    <location>
        <begin position="89"/>
        <end position="106"/>
    </location>
</feature>
<comment type="similarity">
    <text evidence="2">Belongs to the acyltransferase 3 family.</text>
</comment>
<comment type="subcellular location">
    <subcellularLocation>
        <location evidence="1">Cell membrane</location>
        <topology evidence="1">Multi-pass membrane protein</topology>
    </subcellularLocation>
</comment>
<dbReference type="InterPro" id="IPR002656">
    <property type="entry name" value="Acyl_transf_3_dom"/>
</dbReference>
<evidence type="ECO:0000313" key="10">
    <source>
        <dbReference type="Proteomes" id="UP000186878"/>
    </source>
</evidence>
<dbReference type="STRING" id="404433.BTW07_15190"/>
<keyword evidence="4 7" id="KW-0812">Transmembrane</keyword>
<evidence type="ECO:0000256" key="1">
    <source>
        <dbReference type="ARBA" id="ARBA00004651"/>
    </source>
</evidence>
<feature type="transmembrane region" description="Helical" evidence="7">
    <location>
        <begin position="215"/>
        <end position="235"/>
    </location>
</feature>
<evidence type="ECO:0000259" key="8">
    <source>
        <dbReference type="Pfam" id="PF01757"/>
    </source>
</evidence>
<evidence type="ECO:0000256" key="3">
    <source>
        <dbReference type="ARBA" id="ARBA00022475"/>
    </source>
</evidence>
<feature type="transmembrane region" description="Helical" evidence="7">
    <location>
        <begin position="12"/>
        <end position="30"/>
    </location>
</feature>
<evidence type="ECO:0000256" key="6">
    <source>
        <dbReference type="ARBA" id="ARBA00023136"/>
    </source>
</evidence>
<name>A0A1Q8SPQ9_9GAMM</name>
<evidence type="ECO:0000256" key="2">
    <source>
        <dbReference type="ARBA" id="ARBA00007400"/>
    </source>
</evidence>
<feature type="transmembrane region" description="Helical" evidence="7">
    <location>
        <begin position="126"/>
        <end position="143"/>
    </location>
</feature>
<gene>
    <name evidence="9" type="ORF">BTW07_15190</name>
</gene>
<dbReference type="Pfam" id="PF01757">
    <property type="entry name" value="Acyl_transf_3"/>
    <property type="match status" value="1"/>
</dbReference>
<feature type="transmembrane region" description="Helical" evidence="7">
    <location>
        <begin position="305"/>
        <end position="324"/>
    </location>
</feature>
<protein>
    <recommendedName>
        <fullName evidence="8">Acyltransferase 3 domain-containing protein</fullName>
    </recommendedName>
</protein>
<evidence type="ECO:0000256" key="4">
    <source>
        <dbReference type="ARBA" id="ARBA00022692"/>
    </source>
</evidence>
<proteinExistence type="inferred from homology"/>
<feature type="transmembrane region" description="Helical" evidence="7">
    <location>
        <begin position="181"/>
        <end position="203"/>
    </location>
</feature>
<dbReference type="GO" id="GO:0005886">
    <property type="term" value="C:plasma membrane"/>
    <property type="evidence" value="ECO:0007669"/>
    <property type="project" value="UniProtKB-SubCell"/>
</dbReference>
<dbReference type="OrthoDB" id="9814956at2"/>
<feature type="transmembrane region" description="Helical" evidence="7">
    <location>
        <begin position="150"/>
        <end position="169"/>
    </location>
</feature>
<feature type="domain" description="Acyltransferase 3" evidence="8">
    <location>
        <begin position="10"/>
        <end position="325"/>
    </location>
</feature>
<keyword evidence="3" id="KW-1003">Cell membrane</keyword>